<dbReference type="Gene3D" id="1.20.1300.10">
    <property type="entry name" value="Fumarate reductase/succinate dehydrogenase, transmembrane subunit"/>
    <property type="match status" value="1"/>
</dbReference>
<dbReference type="NCBIfam" id="TIGR02970">
    <property type="entry name" value="succ_dehyd_cytB"/>
    <property type="match status" value="1"/>
</dbReference>
<keyword evidence="7" id="KW-1003">Cell membrane</keyword>
<reference evidence="20 21" key="1">
    <citation type="submission" date="2017-02" db="EMBL/GenBank/DDBJ databases">
        <title>Whole genome shotgun sequence of Pantoea agglomerans strain AS1 isolated from a cycad, Zamia floridana in Central Florida, USA.</title>
        <authorList>
            <person name="Lata P."/>
            <person name="Govindarajan S."/>
            <person name="Qi F."/>
            <person name="Li J.-L."/>
            <person name="Maurya S.K."/>
            <person name="Sahoo M.K."/>
        </authorList>
    </citation>
    <scope>NUCLEOTIDE SEQUENCE [LARGE SCALE GENOMIC DNA]</scope>
    <source>
        <strain evidence="20 21">AS1</strain>
    </source>
</reference>
<feature type="binding site" description="axial binding residue" evidence="18">
    <location>
        <position position="84"/>
    </location>
    <ligand>
        <name>heme</name>
        <dbReference type="ChEBI" id="CHEBI:30413"/>
        <note>ligand shared with second transmembrane subunit</note>
    </ligand>
    <ligandPart>
        <name>Fe</name>
        <dbReference type="ChEBI" id="CHEBI:18248"/>
    </ligandPart>
</feature>
<dbReference type="SUPFAM" id="SSF81343">
    <property type="entry name" value="Fumarate reductase respiratory complex transmembrane subunits"/>
    <property type="match status" value="1"/>
</dbReference>
<evidence type="ECO:0000256" key="2">
    <source>
        <dbReference type="ARBA" id="ARBA00004429"/>
    </source>
</evidence>
<evidence type="ECO:0000313" key="21">
    <source>
        <dbReference type="Proteomes" id="UP000192769"/>
    </source>
</evidence>
<dbReference type="InterPro" id="IPR018495">
    <property type="entry name" value="Succ_DH_cyt_bsu_CS"/>
</dbReference>
<dbReference type="PIRSF" id="PIRSF000178">
    <property type="entry name" value="SDH_cyt_b560"/>
    <property type="match status" value="1"/>
</dbReference>
<keyword evidence="15 18" id="KW-0408">Iron</keyword>
<evidence type="ECO:0000256" key="8">
    <source>
        <dbReference type="ARBA" id="ARBA00022519"/>
    </source>
</evidence>
<dbReference type="OrthoDB" id="9799441at2"/>
<keyword evidence="16 19" id="KW-0472">Membrane</keyword>
<name>A0A1V9DQ92_9GAMM</name>
<dbReference type="GeneID" id="78232175"/>
<protein>
    <recommendedName>
        <fullName evidence="5">Succinate dehydrogenase cytochrome b556 subunit</fullName>
    </recommendedName>
</protein>
<dbReference type="InterPro" id="IPR014314">
    <property type="entry name" value="Succ_DH_cytb556"/>
</dbReference>
<dbReference type="GO" id="GO:0006099">
    <property type="term" value="P:tricarboxylic acid cycle"/>
    <property type="evidence" value="ECO:0007669"/>
    <property type="project" value="UniProtKB-KW"/>
</dbReference>
<evidence type="ECO:0000256" key="6">
    <source>
        <dbReference type="ARBA" id="ARBA00022448"/>
    </source>
</evidence>
<comment type="caution">
    <text evidence="20">The sequence shown here is derived from an EMBL/GenBank/DDBJ whole genome shotgun (WGS) entry which is preliminary data.</text>
</comment>
<keyword evidence="8" id="KW-0997">Cell inner membrane</keyword>
<keyword evidence="6" id="KW-0813">Transport</keyword>
<dbReference type="PANTHER" id="PTHR10978:SF5">
    <property type="entry name" value="SUCCINATE DEHYDROGENASE CYTOCHROME B560 SUBUNIT, MITOCHONDRIAL"/>
    <property type="match status" value="1"/>
</dbReference>
<evidence type="ECO:0000256" key="3">
    <source>
        <dbReference type="ARBA" id="ARBA00005163"/>
    </source>
</evidence>
<evidence type="ECO:0000256" key="10">
    <source>
        <dbReference type="ARBA" id="ARBA00022617"/>
    </source>
</evidence>
<evidence type="ECO:0000256" key="12">
    <source>
        <dbReference type="ARBA" id="ARBA00022723"/>
    </source>
</evidence>
<keyword evidence="13" id="KW-0249">Electron transport</keyword>
<evidence type="ECO:0000256" key="13">
    <source>
        <dbReference type="ARBA" id="ARBA00022982"/>
    </source>
</evidence>
<evidence type="ECO:0000256" key="5">
    <source>
        <dbReference type="ARBA" id="ARBA00020076"/>
    </source>
</evidence>
<dbReference type="PROSITE" id="PS01000">
    <property type="entry name" value="SDH_CYT_1"/>
    <property type="match status" value="1"/>
</dbReference>
<dbReference type="GO" id="GO:0046872">
    <property type="term" value="F:metal ion binding"/>
    <property type="evidence" value="ECO:0007669"/>
    <property type="project" value="UniProtKB-KW"/>
</dbReference>
<feature type="transmembrane region" description="Helical" evidence="19">
    <location>
        <begin position="110"/>
        <end position="128"/>
    </location>
</feature>
<feature type="transmembrane region" description="Helical" evidence="19">
    <location>
        <begin position="68"/>
        <end position="89"/>
    </location>
</feature>
<comment type="pathway">
    <text evidence="3">Carbohydrate metabolism; tricarboxylic acid cycle.</text>
</comment>
<keyword evidence="12 18" id="KW-0479">Metal-binding</keyword>
<proteinExistence type="inferred from homology"/>
<evidence type="ECO:0000313" key="20">
    <source>
        <dbReference type="EMBL" id="OQP36000.1"/>
    </source>
</evidence>
<comment type="similarity">
    <text evidence="4">Belongs to the cytochrome b560 family.</text>
</comment>
<keyword evidence="14 19" id="KW-1133">Transmembrane helix</keyword>
<keyword evidence="9" id="KW-0816">Tricarboxylic acid cycle</keyword>
<keyword evidence="11 19" id="KW-0812">Transmembrane</keyword>
<dbReference type="FunFam" id="1.20.1300.10:FF:000005">
    <property type="entry name" value="Succinate dehydrogenase cytochrome b556 subunit"/>
    <property type="match status" value="1"/>
</dbReference>
<sequence>MGKTVKKQRPVNLDLSTIRFPVTAISSILHRVSGVITFVALGILLWLLGTSLSSPEGFQHAAAIMDSFFVKFILWGILTALAFHTVGGIRHMLMDFGYLAETLAIGRQSAWVSFGITVVLSILAGVLVW</sequence>
<dbReference type="NCBIfam" id="NF007021">
    <property type="entry name" value="PRK09487.1"/>
    <property type="match status" value="1"/>
</dbReference>
<evidence type="ECO:0000256" key="1">
    <source>
        <dbReference type="ARBA" id="ARBA00004050"/>
    </source>
</evidence>
<dbReference type="CDD" id="cd03499">
    <property type="entry name" value="SQR_TypeC_SdhC"/>
    <property type="match status" value="1"/>
</dbReference>
<dbReference type="AlphaFoldDB" id="A0A1V9DQ92"/>
<dbReference type="InterPro" id="IPR034804">
    <property type="entry name" value="SQR/QFR_C/D"/>
</dbReference>
<dbReference type="RefSeq" id="WP_081136285.1">
    <property type="nucleotide sequence ID" value="NZ_MWUE01000004.1"/>
</dbReference>
<dbReference type="GO" id="GO:0009055">
    <property type="term" value="F:electron transfer activity"/>
    <property type="evidence" value="ECO:0007669"/>
    <property type="project" value="InterPro"/>
</dbReference>
<keyword evidence="10 18" id="KW-0349">Heme</keyword>
<dbReference type="EMBL" id="MWUE01000004">
    <property type="protein sequence ID" value="OQP36000.1"/>
    <property type="molecule type" value="Genomic_DNA"/>
</dbReference>
<evidence type="ECO:0000256" key="19">
    <source>
        <dbReference type="SAM" id="Phobius"/>
    </source>
</evidence>
<comment type="function">
    <text evidence="1">Membrane-anchoring subunit of succinate dehydrogenase (SDH).</text>
</comment>
<organism evidence="20 21">
    <name type="scientific">Pantoea latae</name>
    <dbReference type="NCBI Taxonomy" id="1964541"/>
    <lineage>
        <taxon>Bacteria</taxon>
        <taxon>Pseudomonadati</taxon>
        <taxon>Pseudomonadota</taxon>
        <taxon>Gammaproteobacteria</taxon>
        <taxon>Enterobacterales</taxon>
        <taxon>Erwiniaceae</taxon>
        <taxon>Pantoea</taxon>
    </lineage>
</organism>
<evidence type="ECO:0000256" key="15">
    <source>
        <dbReference type="ARBA" id="ARBA00023004"/>
    </source>
</evidence>
<feature type="transmembrane region" description="Helical" evidence="19">
    <location>
        <begin position="28"/>
        <end position="48"/>
    </location>
</feature>
<evidence type="ECO:0000256" key="14">
    <source>
        <dbReference type="ARBA" id="ARBA00022989"/>
    </source>
</evidence>
<comment type="cofactor">
    <cofactor evidence="18">
        <name>heme</name>
        <dbReference type="ChEBI" id="CHEBI:30413"/>
    </cofactor>
    <text evidence="18">The heme is bound between the two transmembrane subunits.</text>
</comment>
<keyword evidence="21" id="KW-1185">Reference proteome</keyword>
<accession>A0A1V9DQ92</accession>
<evidence type="ECO:0000256" key="4">
    <source>
        <dbReference type="ARBA" id="ARBA00007244"/>
    </source>
</evidence>
<dbReference type="GO" id="GO:0005886">
    <property type="term" value="C:plasma membrane"/>
    <property type="evidence" value="ECO:0007669"/>
    <property type="project" value="UniProtKB-SubCell"/>
</dbReference>
<comment type="subunit">
    <text evidence="17">Part of an enzyme complex containing four subunits: a flavoprotein, an iron-sulfur protein, plus two membrane-anchoring proteins, SdhC and SdhD. The complex can form homotrimers.</text>
</comment>
<dbReference type="Proteomes" id="UP000192769">
    <property type="component" value="Unassembled WGS sequence"/>
</dbReference>
<evidence type="ECO:0000256" key="16">
    <source>
        <dbReference type="ARBA" id="ARBA00023136"/>
    </source>
</evidence>
<comment type="subcellular location">
    <subcellularLocation>
        <location evidence="2">Cell inner membrane</location>
        <topology evidence="2">Multi-pass membrane protein</topology>
    </subcellularLocation>
</comment>
<evidence type="ECO:0000256" key="11">
    <source>
        <dbReference type="ARBA" id="ARBA00022692"/>
    </source>
</evidence>
<evidence type="ECO:0000256" key="18">
    <source>
        <dbReference type="PIRSR" id="PIRSR000178-1"/>
    </source>
</evidence>
<evidence type="ECO:0000256" key="7">
    <source>
        <dbReference type="ARBA" id="ARBA00022475"/>
    </source>
</evidence>
<evidence type="ECO:0000256" key="17">
    <source>
        <dbReference type="ARBA" id="ARBA00025912"/>
    </source>
</evidence>
<dbReference type="InterPro" id="IPR000701">
    <property type="entry name" value="SuccDH_FuR_B_TM-su"/>
</dbReference>
<evidence type="ECO:0000256" key="9">
    <source>
        <dbReference type="ARBA" id="ARBA00022532"/>
    </source>
</evidence>
<dbReference type="PANTHER" id="PTHR10978">
    <property type="entry name" value="SUCCINATE DEHYDROGENASE CYTOCHROME B560 SUBUNIT"/>
    <property type="match status" value="1"/>
</dbReference>
<dbReference type="Pfam" id="PF01127">
    <property type="entry name" value="Sdh_cyt"/>
    <property type="match status" value="1"/>
</dbReference>
<dbReference type="PROSITE" id="PS01001">
    <property type="entry name" value="SDH_CYT_2"/>
    <property type="match status" value="1"/>
</dbReference>
<gene>
    <name evidence="20" type="ORF">B2J69_03100</name>
</gene>